<dbReference type="AlphaFoldDB" id="A0AA87SYQ7"/>
<evidence type="ECO:0000313" key="2">
    <source>
        <dbReference type="Proteomes" id="UP000001343"/>
    </source>
</evidence>
<accession>A0AA87SYQ7</accession>
<protein>
    <submittedName>
        <fullName evidence="1">Uncharacterized protein</fullName>
    </submittedName>
</protein>
<dbReference type="EMBL" id="AKWM02000049">
    <property type="protein sequence ID" value="EKR99616.1"/>
    <property type="molecule type" value="Genomic_DNA"/>
</dbReference>
<proteinExistence type="predicted"/>
<sequence>MLKNRNPEFKKNFLNRKINPKLYFLNFQFLKRICDDKTDKNSILASCKIPKNSQLNQ</sequence>
<evidence type="ECO:0000313" key="1">
    <source>
        <dbReference type="EMBL" id="EKR99616.1"/>
    </source>
</evidence>
<gene>
    <name evidence="1" type="ORF">LEP1GSC125_3305</name>
</gene>
<name>A0AA87SYQ7_9LEPT</name>
<dbReference type="Proteomes" id="UP000001343">
    <property type="component" value="Unassembled WGS sequence"/>
</dbReference>
<comment type="caution">
    <text evidence="1">The sequence shown here is derived from an EMBL/GenBank/DDBJ whole genome shotgun (WGS) entry which is preliminary data.</text>
</comment>
<reference evidence="1 2" key="1">
    <citation type="journal article" date="2014" name="Int. J. Syst. Evol. Microbiol.">
        <title>Leptospira mayottensis sp. nov., a pathogenic species of the genus Leptospira isolated from humans.</title>
        <authorList>
            <person name="Bourhy P."/>
            <person name="Collet L."/>
            <person name="Brisse S."/>
            <person name="Picardeau M."/>
        </authorList>
    </citation>
    <scope>NUCLEOTIDE SEQUENCE [LARGE SCALE GENOMIC DNA]</scope>
    <source>
        <strain evidence="1 2">200901122</strain>
    </source>
</reference>
<organism evidence="1 2">
    <name type="scientific">Leptospira mayottensis 200901122</name>
    <dbReference type="NCBI Taxonomy" id="1193010"/>
    <lineage>
        <taxon>Bacteria</taxon>
        <taxon>Pseudomonadati</taxon>
        <taxon>Spirochaetota</taxon>
        <taxon>Spirochaetia</taxon>
        <taxon>Leptospirales</taxon>
        <taxon>Leptospiraceae</taxon>
        <taxon>Leptospira</taxon>
    </lineage>
</organism>